<feature type="signal peptide" evidence="1">
    <location>
        <begin position="1"/>
        <end position="30"/>
    </location>
</feature>
<proteinExistence type="predicted"/>
<evidence type="ECO:0000313" key="3">
    <source>
        <dbReference type="Proteomes" id="UP000076744"/>
    </source>
</evidence>
<dbReference type="OrthoDB" id="4449395at2759"/>
<organism evidence="2 3">
    <name type="scientific">Cordyceps fumosorosea (strain ARSEF 2679)</name>
    <name type="common">Isaria fumosorosea</name>
    <dbReference type="NCBI Taxonomy" id="1081104"/>
    <lineage>
        <taxon>Eukaryota</taxon>
        <taxon>Fungi</taxon>
        <taxon>Dikarya</taxon>
        <taxon>Ascomycota</taxon>
        <taxon>Pezizomycotina</taxon>
        <taxon>Sordariomycetes</taxon>
        <taxon>Hypocreomycetidae</taxon>
        <taxon>Hypocreales</taxon>
        <taxon>Cordycipitaceae</taxon>
        <taxon>Cordyceps</taxon>
    </lineage>
</organism>
<protein>
    <submittedName>
        <fullName evidence="2">WD40/YVTN repeat-like-containing domain protein</fullName>
    </submittedName>
</protein>
<dbReference type="STRING" id="1081104.A0A167QIL1"/>
<feature type="chain" id="PRO_5007891538" evidence="1">
    <location>
        <begin position="31"/>
        <end position="412"/>
    </location>
</feature>
<dbReference type="GeneID" id="30023205"/>
<dbReference type="SUPFAM" id="SSF101898">
    <property type="entry name" value="NHL repeat"/>
    <property type="match status" value="1"/>
</dbReference>
<name>A0A167QIL1_CORFA</name>
<evidence type="ECO:0000313" key="2">
    <source>
        <dbReference type="EMBL" id="OAA57672.1"/>
    </source>
</evidence>
<evidence type="ECO:0000256" key="1">
    <source>
        <dbReference type="SAM" id="SignalP"/>
    </source>
</evidence>
<dbReference type="RefSeq" id="XP_018702162.1">
    <property type="nucleotide sequence ID" value="XM_018850517.1"/>
</dbReference>
<sequence>MPRSTTTPRIPSLLLAALLLLLLLAGSSTAAPRPPPPAVGHPFHALQSVPNGLALSPVITGLYANSSAAAQIAIHDVNGNPSWTWSAADVAAQADLPANLLACLQTPTAVPEAKWADGGRAVLAIYNAAAVMIRRAPGDASQDKRVLFGVCLQQGNMGNTHSLELVPDGKLAVATTTSQMDATIHVFNVSAGLQADPQPVQSLDKLPGVHGLVWDDRASLLWGSGSSSDPSGATPGVSSAPTLNGYRYTRGAFSTQPTYSHNVSAALLLSTEWSGTQYDGWWDGSHDMTGVPGRRQLLLSTDTDLHVFDIDSQTFASGAQVASNYLPGFMPVDSRVGSDGKSLPRSDIKSLSIDGNLNVLYVQAAWQGVTSYQINLLQDGKLQAGLTYPQELYRSRWFADTPTWPKARLPSS</sequence>
<dbReference type="AlphaFoldDB" id="A0A167QIL1"/>
<accession>A0A167QIL1</accession>
<comment type="caution">
    <text evidence="2">The sequence shown here is derived from an EMBL/GenBank/DDBJ whole genome shotgun (WGS) entry which is preliminary data.</text>
</comment>
<keyword evidence="1" id="KW-0732">Signal</keyword>
<gene>
    <name evidence="2" type="ORF">ISF_06913</name>
</gene>
<dbReference type="EMBL" id="AZHB01000019">
    <property type="protein sequence ID" value="OAA57672.1"/>
    <property type="molecule type" value="Genomic_DNA"/>
</dbReference>
<keyword evidence="3" id="KW-1185">Reference proteome</keyword>
<reference evidence="2 3" key="1">
    <citation type="journal article" date="2016" name="Genome Biol. Evol.">
        <title>Divergent and convergent evolution of fungal pathogenicity.</title>
        <authorList>
            <person name="Shang Y."/>
            <person name="Xiao G."/>
            <person name="Zheng P."/>
            <person name="Cen K."/>
            <person name="Zhan S."/>
            <person name="Wang C."/>
        </authorList>
    </citation>
    <scope>NUCLEOTIDE SEQUENCE [LARGE SCALE GENOMIC DNA]</scope>
    <source>
        <strain evidence="2 3">ARSEF 2679</strain>
    </source>
</reference>
<dbReference type="Proteomes" id="UP000076744">
    <property type="component" value="Unassembled WGS sequence"/>
</dbReference>